<dbReference type="Pfam" id="PF00059">
    <property type="entry name" value="Lectin_C"/>
    <property type="match status" value="1"/>
</dbReference>
<dbReference type="InterPro" id="IPR016187">
    <property type="entry name" value="CTDL_fold"/>
</dbReference>
<dbReference type="SUPFAM" id="SSF56436">
    <property type="entry name" value="C-type lectin-like"/>
    <property type="match status" value="1"/>
</dbReference>
<keyword evidence="1" id="KW-1133">Transmembrane helix</keyword>
<evidence type="ECO:0000259" key="3">
    <source>
        <dbReference type="PROSITE" id="PS50948"/>
    </source>
</evidence>
<dbReference type="InterPro" id="IPR003609">
    <property type="entry name" value="Pan_app"/>
</dbReference>
<dbReference type="InterPro" id="IPR016186">
    <property type="entry name" value="C-type_lectin-like/link_sf"/>
</dbReference>
<accession>A0A8B8C019</accession>
<gene>
    <name evidence="5" type="primary">LOC111114438</name>
</gene>
<dbReference type="Pfam" id="PF00024">
    <property type="entry name" value="PAN_1"/>
    <property type="match status" value="1"/>
</dbReference>
<dbReference type="OrthoDB" id="6085332at2759"/>
<dbReference type="GeneID" id="111114438"/>
<evidence type="ECO:0000259" key="2">
    <source>
        <dbReference type="PROSITE" id="PS50041"/>
    </source>
</evidence>
<dbReference type="RefSeq" id="XP_022308436.1">
    <property type="nucleotide sequence ID" value="XM_022452728.1"/>
</dbReference>
<protein>
    <submittedName>
        <fullName evidence="5">Uncharacterized protein LOC111114438</fullName>
    </submittedName>
</protein>
<keyword evidence="4" id="KW-1185">Reference proteome</keyword>
<evidence type="ECO:0000313" key="4">
    <source>
        <dbReference type="Proteomes" id="UP000694844"/>
    </source>
</evidence>
<evidence type="ECO:0000256" key="1">
    <source>
        <dbReference type="SAM" id="Phobius"/>
    </source>
</evidence>
<dbReference type="KEGG" id="cvn:111114438"/>
<keyword evidence="1" id="KW-0472">Membrane</keyword>
<dbReference type="SMART" id="SM00034">
    <property type="entry name" value="CLECT"/>
    <property type="match status" value="1"/>
</dbReference>
<feature type="domain" description="Apple" evidence="3">
    <location>
        <begin position="139"/>
        <end position="227"/>
    </location>
</feature>
<evidence type="ECO:0000313" key="5">
    <source>
        <dbReference type="RefSeq" id="XP_022308436.1"/>
    </source>
</evidence>
<dbReference type="InterPro" id="IPR001304">
    <property type="entry name" value="C-type_lectin-like"/>
</dbReference>
<dbReference type="PROSITE" id="PS50948">
    <property type="entry name" value="PAN"/>
    <property type="match status" value="1"/>
</dbReference>
<feature type="domain" description="C-type lectin" evidence="2">
    <location>
        <begin position="25"/>
        <end position="130"/>
    </location>
</feature>
<keyword evidence="1" id="KW-0812">Transmembrane</keyword>
<organism evidence="4 5">
    <name type="scientific">Crassostrea virginica</name>
    <name type="common">Eastern oyster</name>
    <dbReference type="NCBI Taxonomy" id="6565"/>
    <lineage>
        <taxon>Eukaryota</taxon>
        <taxon>Metazoa</taxon>
        <taxon>Spiralia</taxon>
        <taxon>Lophotrochozoa</taxon>
        <taxon>Mollusca</taxon>
        <taxon>Bivalvia</taxon>
        <taxon>Autobranchia</taxon>
        <taxon>Pteriomorphia</taxon>
        <taxon>Ostreida</taxon>
        <taxon>Ostreoidea</taxon>
        <taxon>Ostreidae</taxon>
        <taxon>Crassostrea</taxon>
    </lineage>
</organism>
<proteinExistence type="predicted"/>
<dbReference type="AlphaFoldDB" id="A0A8B8C019"/>
<dbReference type="Proteomes" id="UP000694844">
    <property type="component" value="Chromosome 9"/>
</dbReference>
<dbReference type="CDD" id="cd00037">
    <property type="entry name" value="CLECT"/>
    <property type="match status" value="1"/>
</dbReference>
<reference evidence="5" key="1">
    <citation type="submission" date="2025-08" db="UniProtKB">
        <authorList>
            <consortium name="RefSeq"/>
        </authorList>
    </citation>
    <scope>IDENTIFICATION</scope>
    <source>
        <tissue evidence="5">Whole sample</tissue>
    </source>
</reference>
<sequence>MYIGIQVWGSTISTAKVTLYTHLFTWNGAQEFCLSVNQTLLTVDTQERLNALRYFMNKEPWVAIKDKQFWTGLHATVPNAGRVFQWASSCQQPARTVVWGSNPTTALDHSYCGYIQMNKSNEMELDTSDCVLSKRMFMCQNIYNHCLYDVIPRAFGNIMASKHIANTSVADCQDKCENYVTEDGHRCLGFNFNDVIQTCGLMTGENLFRLDKHHRPSPVHRLFIRRCEIQAKLDVTILNILEDSACFLRPVSQCVVKQRFCRSGVSPDDSSITDGEKCDCKRHNAHAGNLTERIEKIIETIRVPPKNTSIAIRQKISVSDSRVSSRGIGYVAMAIMSTIFGGIVLMDLSTFRWQLAGYMDARRFSKGLRTNKHRVN</sequence>
<dbReference type="PROSITE" id="PS50041">
    <property type="entry name" value="C_TYPE_LECTIN_2"/>
    <property type="match status" value="1"/>
</dbReference>
<dbReference type="Gene3D" id="3.10.100.10">
    <property type="entry name" value="Mannose-Binding Protein A, subunit A"/>
    <property type="match status" value="1"/>
</dbReference>
<feature type="transmembrane region" description="Helical" evidence="1">
    <location>
        <begin position="327"/>
        <end position="346"/>
    </location>
</feature>
<name>A0A8B8C019_CRAVI</name>